<protein>
    <submittedName>
        <fullName evidence="1">Uncharacterized protein</fullName>
    </submittedName>
</protein>
<accession>A0ACC1S1A4</accession>
<sequence>MNAADKGIVLAVRDLPTALPPENPECEICFNLNPEILLAVQQWEIKILDNDEFLESASQKCLACRMVLEGVVRFTRSSTFFPAVSLRLNDFDQDSKVPLDERQLIANITRTRWGDWKPGEVRPLWDSDTGGSLLLEFYSLPGEPSRWSVIQQCPEPALDSTSDAAAATVKKWMTTCSASHTKCKQSDSSTLPTRVLYVGDENEPPRLVRGNGRHEPYVALSWCWGKQPPLKTLKSNIQDHEKGVFSTLPTLFHDAAQVTRKLGIDYLWIDALCIIQDSPEDWAAESVKMTEVYDDAALTVAADMCGNAYQSLSGLDSHANLFLPEHHVWGDGPYRGTGGGRLGGDGRLRNLFRARYPMPYRMPDGEETSVRVRTIELRNSEGYHGTSFLPASTLSGRAWCFQENILSRRILHFGPTEMSWQCLEMEACECVSQISPPVNRYGVNSGLIRMKDLIRFSDVDMLNTWLDIVEAFTFRDLTNPTDRLPAIAGIAKMMAERFEEKASLAQAKYLSGIWMADIESQLAWFVKPPAMRFKPLARESFRQSRVPTWSWASVTGSIDFVRWARFNLLSIETVPDSFGTLSTALIVKGRFWEKVEVIPRPGSYTTALAWKWIDGLKFLVASPVSSPTRIVFMDPFLSDEWTFDNLEKGSTVGKEFYHALENSEGGGLALLLRKLPENSFRTGGPALFQRIGVIFPDPLSIKLHDGYRRPNGSFYEKQGITEQVVAIV</sequence>
<evidence type="ECO:0000313" key="2">
    <source>
        <dbReference type="Proteomes" id="UP001148629"/>
    </source>
</evidence>
<gene>
    <name evidence="1" type="ORF">NM208_g9514</name>
</gene>
<keyword evidence="2" id="KW-1185">Reference proteome</keyword>
<proteinExistence type="predicted"/>
<organism evidence="1 2">
    <name type="scientific">Fusarium decemcellulare</name>
    <dbReference type="NCBI Taxonomy" id="57161"/>
    <lineage>
        <taxon>Eukaryota</taxon>
        <taxon>Fungi</taxon>
        <taxon>Dikarya</taxon>
        <taxon>Ascomycota</taxon>
        <taxon>Pezizomycotina</taxon>
        <taxon>Sordariomycetes</taxon>
        <taxon>Hypocreomycetidae</taxon>
        <taxon>Hypocreales</taxon>
        <taxon>Nectriaceae</taxon>
        <taxon>Fusarium</taxon>
        <taxon>Fusarium decemcellulare species complex</taxon>
    </lineage>
</organism>
<evidence type="ECO:0000313" key="1">
    <source>
        <dbReference type="EMBL" id="KAJ3530010.1"/>
    </source>
</evidence>
<dbReference type="EMBL" id="JANRMS010001221">
    <property type="protein sequence ID" value="KAJ3530010.1"/>
    <property type="molecule type" value="Genomic_DNA"/>
</dbReference>
<comment type="caution">
    <text evidence="1">The sequence shown here is derived from an EMBL/GenBank/DDBJ whole genome shotgun (WGS) entry which is preliminary data.</text>
</comment>
<reference evidence="1" key="1">
    <citation type="submission" date="2022-08" db="EMBL/GenBank/DDBJ databases">
        <title>Genome Sequence of Fusarium decemcellulare.</title>
        <authorList>
            <person name="Buettner E."/>
        </authorList>
    </citation>
    <scope>NUCLEOTIDE SEQUENCE</scope>
    <source>
        <strain evidence="1">Babe19</strain>
    </source>
</reference>
<dbReference type="Proteomes" id="UP001148629">
    <property type="component" value="Unassembled WGS sequence"/>
</dbReference>
<name>A0ACC1S1A4_9HYPO</name>